<dbReference type="AlphaFoldDB" id="A0A023D7K9"/>
<sequence>MTPREKGNAATRALMGAEQSERLANAAQSGTFGADIAGYAVDHVFGDIWTRDGLDQPRRSLITMTVMVALRQPHEFGLHMNFALDHGMKLREIEEALIQMLPYVGFPAISSVLPIATKIIAERGLDKTADYAGHRGLL</sequence>
<reference evidence="2 3" key="2">
    <citation type="journal article" date="2014" name="FEMS Microbiol. Lett.">
        <title>Draft genomic DNA sequence of the facultatively methylotrophic bacterium Acidomonas methanolica type strain MB58.</title>
        <authorList>
            <person name="Higashiura N."/>
            <person name="Hadano H."/>
            <person name="Hirakawa H."/>
            <person name="Matsutani M."/>
            <person name="Takabe S."/>
            <person name="Matsushita K."/>
            <person name="Azuma Y."/>
        </authorList>
    </citation>
    <scope>NUCLEOTIDE SEQUENCE [LARGE SCALE GENOMIC DNA]</scope>
    <source>
        <strain evidence="2 3">MB58</strain>
    </source>
</reference>
<dbReference type="InterPro" id="IPR052512">
    <property type="entry name" value="4CMD/NDH-1_regulator"/>
</dbReference>
<dbReference type="RefSeq" id="WP_042060710.1">
    <property type="nucleotide sequence ID" value="NZ_BAND01000103.1"/>
</dbReference>
<dbReference type="PANTHER" id="PTHR33570">
    <property type="entry name" value="4-CARBOXYMUCONOLACTONE DECARBOXYLASE FAMILY PROTEIN"/>
    <property type="match status" value="1"/>
</dbReference>
<keyword evidence="3" id="KW-1185">Reference proteome</keyword>
<evidence type="ECO:0000259" key="1">
    <source>
        <dbReference type="Pfam" id="PF02627"/>
    </source>
</evidence>
<dbReference type="Gene3D" id="1.20.1290.10">
    <property type="entry name" value="AhpD-like"/>
    <property type="match status" value="1"/>
</dbReference>
<gene>
    <name evidence="2" type="ORF">Amme_104_007</name>
</gene>
<dbReference type="InterPro" id="IPR003779">
    <property type="entry name" value="CMD-like"/>
</dbReference>
<dbReference type="EMBL" id="BAND01000103">
    <property type="protein sequence ID" value="GAJ30099.1"/>
    <property type="molecule type" value="Genomic_DNA"/>
</dbReference>
<protein>
    <submittedName>
        <fullName evidence="2">4-carboxymuconolactone decarboxylase</fullName>
    </submittedName>
</protein>
<proteinExistence type="predicted"/>
<evidence type="ECO:0000313" key="3">
    <source>
        <dbReference type="Proteomes" id="UP000019760"/>
    </source>
</evidence>
<dbReference type="Proteomes" id="UP000019760">
    <property type="component" value="Unassembled WGS sequence"/>
</dbReference>
<name>A0A023D7K9_ACIMT</name>
<organism evidence="2 3">
    <name type="scientific">Acidomonas methanolica NBRC 104435</name>
    <dbReference type="NCBI Taxonomy" id="1231351"/>
    <lineage>
        <taxon>Bacteria</taxon>
        <taxon>Pseudomonadati</taxon>
        <taxon>Pseudomonadota</taxon>
        <taxon>Alphaproteobacteria</taxon>
        <taxon>Acetobacterales</taxon>
        <taxon>Acetobacteraceae</taxon>
        <taxon>Acidomonas</taxon>
    </lineage>
</organism>
<dbReference type="PANTHER" id="PTHR33570:SF9">
    <property type="entry name" value="BLL4600 PROTEIN"/>
    <property type="match status" value="1"/>
</dbReference>
<feature type="domain" description="Carboxymuconolactone decarboxylase-like" evidence="1">
    <location>
        <begin position="39"/>
        <end position="117"/>
    </location>
</feature>
<dbReference type="OrthoDB" id="7507676at2"/>
<comment type="caution">
    <text evidence="2">The sequence shown here is derived from an EMBL/GenBank/DDBJ whole genome shotgun (WGS) entry which is preliminary data.</text>
</comment>
<accession>A0A023D7K9</accession>
<reference evidence="3" key="1">
    <citation type="journal article" date="2014" name="FEMS Microbiol. Lett.">
        <title>Draft Genomic DNA Sequence of the Facultatively Methylotrophic Bacterium Acidomonas methanolica type strain MB58.</title>
        <authorList>
            <person name="Higashiura N."/>
            <person name="Hadano H."/>
            <person name="Hirakawa H."/>
            <person name="Matsutani M."/>
            <person name="Takabe S."/>
            <person name="Matsushita K."/>
            <person name="Azuma Y."/>
        </authorList>
    </citation>
    <scope>NUCLEOTIDE SEQUENCE [LARGE SCALE GENOMIC DNA]</scope>
    <source>
        <strain evidence="3">MB58</strain>
    </source>
</reference>
<dbReference type="Pfam" id="PF02627">
    <property type="entry name" value="CMD"/>
    <property type="match status" value="1"/>
</dbReference>
<dbReference type="SUPFAM" id="SSF69118">
    <property type="entry name" value="AhpD-like"/>
    <property type="match status" value="1"/>
</dbReference>
<dbReference type="GO" id="GO:0051920">
    <property type="term" value="F:peroxiredoxin activity"/>
    <property type="evidence" value="ECO:0007669"/>
    <property type="project" value="InterPro"/>
</dbReference>
<evidence type="ECO:0000313" key="2">
    <source>
        <dbReference type="EMBL" id="GAJ30099.1"/>
    </source>
</evidence>
<dbReference type="InterPro" id="IPR029032">
    <property type="entry name" value="AhpD-like"/>
</dbReference>